<evidence type="ECO:0000313" key="2">
    <source>
        <dbReference type="Proteomes" id="UP001221898"/>
    </source>
</evidence>
<evidence type="ECO:0008006" key="3">
    <source>
        <dbReference type="Google" id="ProtNLM"/>
    </source>
</evidence>
<dbReference type="PANTHER" id="PTHR10511">
    <property type="entry name" value="GRANULOCYTE COLONY-STIMULATING FACTOR"/>
    <property type="match status" value="1"/>
</dbReference>
<dbReference type="Proteomes" id="UP001221898">
    <property type="component" value="Unassembled WGS sequence"/>
</dbReference>
<comment type="caution">
    <text evidence="1">The sequence shown here is derived from an EMBL/GenBank/DDBJ whole genome shotgun (WGS) entry which is preliminary data.</text>
</comment>
<dbReference type="GO" id="GO:0005125">
    <property type="term" value="F:cytokine activity"/>
    <property type="evidence" value="ECO:0007669"/>
    <property type="project" value="InterPro"/>
</dbReference>
<proteinExistence type="predicted"/>
<reference evidence="1" key="1">
    <citation type="journal article" date="2023" name="Science">
        <title>Genome structures resolve the early diversification of teleost fishes.</title>
        <authorList>
            <person name="Parey E."/>
            <person name="Louis A."/>
            <person name="Montfort J."/>
            <person name="Bouchez O."/>
            <person name="Roques C."/>
            <person name="Iampietro C."/>
            <person name="Lluch J."/>
            <person name="Castinel A."/>
            <person name="Donnadieu C."/>
            <person name="Desvignes T."/>
            <person name="Floi Bucao C."/>
            <person name="Jouanno E."/>
            <person name="Wen M."/>
            <person name="Mejri S."/>
            <person name="Dirks R."/>
            <person name="Jansen H."/>
            <person name="Henkel C."/>
            <person name="Chen W.J."/>
            <person name="Zahm M."/>
            <person name="Cabau C."/>
            <person name="Klopp C."/>
            <person name="Thompson A.W."/>
            <person name="Robinson-Rechavi M."/>
            <person name="Braasch I."/>
            <person name="Lecointre G."/>
            <person name="Bobe J."/>
            <person name="Postlethwait J.H."/>
            <person name="Berthelot C."/>
            <person name="Roest Crollius H."/>
            <person name="Guiguen Y."/>
        </authorList>
    </citation>
    <scope>NUCLEOTIDE SEQUENCE</scope>
    <source>
        <strain evidence="1">NC1722</strain>
    </source>
</reference>
<organism evidence="1 2">
    <name type="scientific">Aldrovandia affinis</name>
    <dbReference type="NCBI Taxonomy" id="143900"/>
    <lineage>
        <taxon>Eukaryota</taxon>
        <taxon>Metazoa</taxon>
        <taxon>Chordata</taxon>
        <taxon>Craniata</taxon>
        <taxon>Vertebrata</taxon>
        <taxon>Euteleostomi</taxon>
        <taxon>Actinopterygii</taxon>
        <taxon>Neopterygii</taxon>
        <taxon>Teleostei</taxon>
        <taxon>Notacanthiformes</taxon>
        <taxon>Halosauridae</taxon>
        <taxon>Aldrovandia</taxon>
    </lineage>
</organism>
<dbReference type="InterPro" id="IPR009079">
    <property type="entry name" value="4_helix_cytokine-like_core"/>
</dbReference>
<evidence type="ECO:0000313" key="1">
    <source>
        <dbReference type="EMBL" id="KAJ8404367.1"/>
    </source>
</evidence>
<accession>A0AAD7WPC7</accession>
<dbReference type="EMBL" id="JAINUG010000054">
    <property type="protein sequence ID" value="KAJ8404367.1"/>
    <property type="molecule type" value="Genomic_DNA"/>
</dbReference>
<dbReference type="AlphaFoldDB" id="A0AAD7WPC7"/>
<dbReference type="GO" id="GO:0045639">
    <property type="term" value="P:positive regulation of myeloid cell differentiation"/>
    <property type="evidence" value="ECO:0007669"/>
    <property type="project" value="InterPro"/>
</dbReference>
<protein>
    <recommendedName>
        <fullName evidence="3">Granulocyte colony-stimulating factor</fullName>
    </recommendedName>
</protein>
<dbReference type="SUPFAM" id="SSF47266">
    <property type="entry name" value="4-helical cytokines"/>
    <property type="match status" value="1"/>
</dbReference>
<dbReference type="Gene3D" id="1.20.1250.10">
    <property type="match status" value="1"/>
</dbReference>
<dbReference type="InterPro" id="IPR040117">
    <property type="entry name" value="GCSF/MGF"/>
</dbReference>
<keyword evidence="2" id="KW-1185">Reference proteome</keyword>
<gene>
    <name evidence="1" type="ORF">AAFF_G00341400</name>
</gene>
<name>A0AAD7WPC7_9TELE</name>
<dbReference type="PANTHER" id="PTHR10511:SF2">
    <property type="entry name" value="GRANULOCYTE COLONY-STIMULATING FACTOR"/>
    <property type="match status" value="1"/>
</dbReference>
<sequence>MLVTWGFVLLETPPPNLSLCALVLLVRAAPLPEYSGSLTENPEFHKAVKESNNLINKILHEIPAVHKSCVNSEALTLDPSGGQNLMYIVTSLGIPSAPELMGLSNEFTMEMCLNRMSEGLQLYQDLLSTVRDHVSTPEKVTDLRAAVTDLLEKVLQMRELAQLENGVQYEGTDLAARLTGPYEVMVATNVTLTELRSFTEHVSRSLGNIVRAKPALHGRARAQPHPHSI</sequence>